<evidence type="ECO:0000313" key="2">
    <source>
        <dbReference type="EMBL" id="MBS7526998.1"/>
    </source>
</evidence>
<proteinExistence type="inferred from homology"/>
<comment type="similarity">
    <text evidence="1">Belongs to the short-chain dehydrogenases/reductases (SDR) family.</text>
</comment>
<dbReference type="EMBL" id="JAHBCL010000015">
    <property type="protein sequence ID" value="MBS7526998.1"/>
    <property type="molecule type" value="Genomic_DNA"/>
</dbReference>
<dbReference type="Gene3D" id="3.40.50.720">
    <property type="entry name" value="NAD(P)-binding Rossmann-like Domain"/>
    <property type="match status" value="1"/>
</dbReference>
<dbReference type="Proteomes" id="UP000746471">
    <property type="component" value="Unassembled WGS sequence"/>
</dbReference>
<reference evidence="2 3" key="1">
    <citation type="submission" date="2021-05" db="EMBL/GenBank/DDBJ databases">
        <title>Fusibacter ferrireducens sp. nov., an anaerobic, sulfur- and Fe-reducing bacterium isolated from the mangrove sediment.</title>
        <authorList>
            <person name="Qiu D."/>
        </authorList>
    </citation>
    <scope>NUCLEOTIDE SEQUENCE [LARGE SCALE GENOMIC DNA]</scope>
    <source>
        <strain evidence="2 3">DSM 12116</strain>
    </source>
</reference>
<gene>
    <name evidence="2" type="ORF">KHM83_09930</name>
</gene>
<keyword evidence="3" id="KW-1185">Reference proteome</keyword>
<sequence>MKEKVYIVIGGERGIGLSVSEQLSKKGTIVMSGLEESDVAKGTSALKAKGIDVTSMVVDIRKDEDIDKILQVANEKGKIEGVVLVAGLTPACGDWKAIFEVDFLSHIKAMKAIKPHMMPGTSFVLFASSSPYQLPTQMLQPINDALWHADENPEAMWQAVEPMVMARGEQVAPGIAYSIAKKGTMIAAQKYAVLFGEDGVRVNSVSPGIAETENNKVELEKSKLNTENRMWSMINVLTPAKRMGTTMEMATVVDFLMSEQASFISGIDILVDGGCMANMRMQKMIP</sequence>
<evidence type="ECO:0000313" key="3">
    <source>
        <dbReference type="Proteomes" id="UP000746471"/>
    </source>
</evidence>
<dbReference type="PANTHER" id="PTHR43943">
    <property type="entry name" value="DEHYDROGENASE/REDUCTASE (SDR FAMILY) MEMBER 4"/>
    <property type="match status" value="1"/>
</dbReference>
<organism evidence="2 3">
    <name type="scientific">Fusibacter paucivorans</name>
    <dbReference type="NCBI Taxonomy" id="76009"/>
    <lineage>
        <taxon>Bacteria</taxon>
        <taxon>Bacillati</taxon>
        <taxon>Bacillota</taxon>
        <taxon>Clostridia</taxon>
        <taxon>Eubacteriales</taxon>
        <taxon>Eubacteriales Family XII. Incertae Sedis</taxon>
        <taxon>Fusibacter</taxon>
    </lineage>
</organism>
<dbReference type="InterPro" id="IPR002347">
    <property type="entry name" value="SDR_fam"/>
</dbReference>
<dbReference type="PANTHER" id="PTHR43943:SF2">
    <property type="entry name" value="DEHYDROGENASE_REDUCTASE 4"/>
    <property type="match status" value="1"/>
</dbReference>
<dbReference type="InterPro" id="IPR036291">
    <property type="entry name" value="NAD(P)-bd_dom_sf"/>
</dbReference>
<accession>A0ABS5PPL4</accession>
<dbReference type="Pfam" id="PF13561">
    <property type="entry name" value="adh_short_C2"/>
    <property type="match status" value="1"/>
</dbReference>
<dbReference type="Pfam" id="PF00106">
    <property type="entry name" value="adh_short"/>
    <property type="match status" value="1"/>
</dbReference>
<dbReference type="RefSeq" id="WP_213236859.1">
    <property type="nucleotide sequence ID" value="NZ_JAHBCL010000015.1"/>
</dbReference>
<comment type="caution">
    <text evidence="2">The sequence shown here is derived from an EMBL/GenBank/DDBJ whole genome shotgun (WGS) entry which is preliminary data.</text>
</comment>
<protein>
    <submittedName>
        <fullName evidence="2">SDR family oxidoreductase</fullName>
    </submittedName>
</protein>
<dbReference type="PRINTS" id="PR00081">
    <property type="entry name" value="GDHRDH"/>
</dbReference>
<dbReference type="SUPFAM" id="SSF51735">
    <property type="entry name" value="NAD(P)-binding Rossmann-fold domains"/>
    <property type="match status" value="1"/>
</dbReference>
<evidence type="ECO:0000256" key="1">
    <source>
        <dbReference type="ARBA" id="ARBA00006484"/>
    </source>
</evidence>
<name>A0ABS5PPL4_9FIRM</name>